<sequence length="461" mass="53256">KKANLIAHRIKNITGFSMKALPLTYLGASLYKGNKRKILYENLIDKVRSRISGWEHFHLSYGGRLQLIKTGSTTVQRKIHWTKWHNICYTTEEGGLGIRNFLEMVTAFSYKLWWRLRLKKFLLVEILHKQILPRLRSDALQTIHDRLKHLEKTLYNSKRSTRKYILELGNWDNLFLARLVASRRDNAILHIRDIIPVLILWNIWNLQNDSKHRGMTFKANTIIRRTLVYLHNLHRGGLLKSKNAQGELFAVNSLHIPLQPRFQRQIATIVHWKKPQEGWHKLNIDGASKGNPSVFGAGGIFRDHLGRVIFAFQEPIGTTTNTQAELRAVHRGLKICRDKGFHKIWIEIDATVVIRLISTPRFGAWNLQNTLQSIRNFSARSTTKSLIYSEKAINQRTFANQACTTQQYCILSEEYLTEIVRGTLSLPCSIVPNTGKLLQHLRFHESTLDCRLAIGSSFVGF</sequence>
<dbReference type="Gene3D" id="3.30.420.10">
    <property type="entry name" value="Ribonuclease H-like superfamily/Ribonuclease H"/>
    <property type="match status" value="1"/>
</dbReference>
<feature type="domain" description="RNase H type-1" evidence="1">
    <location>
        <begin position="276"/>
        <end position="408"/>
    </location>
</feature>
<dbReference type="Pfam" id="PF13456">
    <property type="entry name" value="RVT_3"/>
    <property type="match status" value="1"/>
</dbReference>
<dbReference type="InterPro" id="IPR002156">
    <property type="entry name" value="RNaseH_domain"/>
</dbReference>
<dbReference type="AlphaFoldDB" id="A0AAE1T8E9"/>
<dbReference type="CDD" id="cd06222">
    <property type="entry name" value="RNase_H_like"/>
    <property type="match status" value="1"/>
</dbReference>
<name>A0AAE1T8E9_9LAMI</name>
<dbReference type="GO" id="GO:0003676">
    <property type="term" value="F:nucleic acid binding"/>
    <property type="evidence" value="ECO:0007669"/>
    <property type="project" value="InterPro"/>
</dbReference>
<reference evidence="2" key="1">
    <citation type="submission" date="2020-06" db="EMBL/GenBank/DDBJ databases">
        <authorList>
            <person name="Li T."/>
            <person name="Hu X."/>
            <person name="Zhang T."/>
            <person name="Song X."/>
            <person name="Zhang H."/>
            <person name="Dai N."/>
            <person name="Sheng W."/>
            <person name="Hou X."/>
            <person name="Wei L."/>
        </authorList>
    </citation>
    <scope>NUCLEOTIDE SEQUENCE</scope>
    <source>
        <strain evidence="2">K16</strain>
        <tissue evidence="2">Leaf</tissue>
    </source>
</reference>
<dbReference type="SUPFAM" id="SSF53098">
    <property type="entry name" value="Ribonuclease H-like"/>
    <property type="match status" value="1"/>
</dbReference>
<protein>
    <recommendedName>
        <fullName evidence="1">RNase H type-1 domain-containing protein</fullName>
    </recommendedName>
</protein>
<dbReference type="PANTHER" id="PTHR47723:SF19">
    <property type="entry name" value="POLYNUCLEOTIDYL TRANSFERASE, RIBONUCLEASE H-LIKE SUPERFAMILY PROTEIN"/>
    <property type="match status" value="1"/>
</dbReference>
<dbReference type="EMBL" id="JACGWL010000445">
    <property type="protein sequence ID" value="KAK4383909.1"/>
    <property type="molecule type" value="Genomic_DNA"/>
</dbReference>
<dbReference type="PANTHER" id="PTHR47723">
    <property type="entry name" value="OS05G0353850 PROTEIN"/>
    <property type="match status" value="1"/>
</dbReference>
<dbReference type="PROSITE" id="PS50879">
    <property type="entry name" value="RNASE_H_1"/>
    <property type="match status" value="1"/>
</dbReference>
<dbReference type="Proteomes" id="UP001289374">
    <property type="component" value="Unassembled WGS sequence"/>
</dbReference>
<accession>A0AAE1T8E9</accession>
<feature type="non-terminal residue" evidence="2">
    <location>
        <position position="1"/>
    </location>
</feature>
<evidence type="ECO:0000313" key="2">
    <source>
        <dbReference type="EMBL" id="KAK4383909.1"/>
    </source>
</evidence>
<dbReference type="InterPro" id="IPR053151">
    <property type="entry name" value="RNase_H-like"/>
</dbReference>
<evidence type="ECO:0000259" key="1">
    <source>
        <dbReference type="PROSITE" id="PS50879"/>
    </source>
</evidence>
<keyword evidence="3" id="KW-1185">Reference proteome</keyword>
<gene>
    <name evidence="2" type="ORF">Sango_3109200</name>
</gene>
<reference evidence="2" key="2">
    <citation type="journal article" date="2024" name="Plant">
        <title>Genomic evolution and insights into agronomic trait innovations of Sesamum species.</title>
        <authorList>
            <person name="Miao H."/>
            <person name="Wang L."/>
            <person name="Qu L."/>
            <person name="Liu H."/>
            <person name="Sun Y."/>
            <person name="Le M."/>
            <person name="Wang Q."/>
            <person name="Wei S."/>
            <person name="Zheng Y."/>
            <person name="Lin W."/>
            <person name="Duan Y."/>
            <person name="Cao H."/>
            <person name="Xiong S."/>
            <person name="Wang X."/>
            <person name="Wei L."/>
            <person name="Li C."/>
            <person name="Ma Q."/>
            <person name="Ju M."/>
            <person name="Zhao R."/>
            <person name="Li G."/>
            <person name="Mu C."/>
            <person name="Tian Q."/>
            <person name="Mei H."/>
            <person name="Zhang T."/>
            <person name="Gao T."/>
            <person name="Zhang H."/>
        </authorList>
    </citation>
    <scope>NUCLEOTIDE SEQUENCE</scope>
    <source>
        <strain evidence="2">K16</strain>
    </source>
</reference>
<dbReference type="InterPro" id="IPR012337">
    <property type="entry name" value="RNaseH-like_sf"/>
</dbReference>
<evidence type="ECO:0000313" key="3">
    <source>
        <dbReference type="Proteomes" id="UP001289374"/>
    </source>
</evidence>
<dbReference type="InterPro" id="IPR044730">
    <property type="entry name" value="RNase_H-like_dom_plant"/>
</dbReference>
<comment type="caution">
    <text evidence="2">The sequence shown here is derived from an EMBL/GenBank/DDBJ whole genome shotgun (WGS) entry which is preliminary data.</text>
</comment>
<organism evidence="2 3">
    <name type="scientific">Sesamum angolense</name>
    <dbReference type="NCBI Taxonomy" id="2727404"/>
    <lineage>
        <taxon>Eukaryota</taxon>
        <taxon>Viridiplantae</taxon>
        <taxon>Streptophyta</taxon>
        <taxon>Embryophyta</taxon>
        <taxon>Tracheophyta</taxon>
        <taxon>Spermatophyta</taxon>
        <taxon>Magnoliopsida</taxon>
        <taxon>eudicotyledons</taxon>
        <taxon>Gunneridae</taxon>
        <taxon>Pentapetalae</taxon>
        <taxon>asterids</taxon>
        <taxon>lamiids</taxon>
        <taxon>Lamiales</taxon>
        <taxon>Pedaliaceae</taxon>
        <taxon>Sesamum</taxon>
    </lineage>
</organism>
<proteinExistence type="predicted"/>
<dbReference type="GO" id="GO:0004523">
    <property type="term" value="F:RNA-DNA hybrid ribonuclease activity"/>
    <property type="evidence" value="ECO:0007669"/>
    <property type="project" value="InterPro"/>
</dbReference>
<dbReference type="InterPro" id="IPR036397">
    <property type="entry name" value="RNaseH_sf"/>
</dbReference>